<reference evidence="2" key="1">
    <citation type="journal article" date="2023" name="Insect Mol. Biol.">
        <title>Genome sequencing provides insights into the evolution of gene families encoding plant cell wall-degrading enzymes in longhorned beetles.</title>
        <authorList>
            <person name="Shin N.R."/>
            <person name="Okamura Y."/>
            <person name="Kirsch R."/>
            <person name="Pauchet Y."/>
        </authorList>
    </citation>
    <scope>NUCLEOTIDE SEQUENCE</scope>
    <source>
        <strain evidence="2">MMC_N1</strain>
    </source>
</reference>
<feature type="transmembrane region" description="Helical" evidence="1">
    <location>
        <begin position="33"/>
        <end position="52"/>
    </location>
</feature>
<dbReference type="InterPro" id="IPR032145">
    <property type="entry name" value="DUF4818"/>
</dbReference>
<proteinExistence type="predicted"/>
<comment type="caution">
    <text evidence="2">The sequence shown here is derived from an EMBL/GenBank/DDBJ whole genome shotgun (WGS) entry which is preliminary data.</text>
</comment>
<dbReference type="Proteomes" id="UP001162164">
    <property type="component" value="Unassembled WGS sequence"/>
</dbReference>
<evidence type="ECO:0000313" key="2">
    <source>
        <dbReference type="EMBL" id="KAJ8973714.1"/>
    </source>
</evidence>
<keyword evidence="1" id="KW-1133">Transmembrane helix</keyword>
<feature type="transmembrane region" description="Helical" evidence="1">
    <location>
        <begin position="128"/>
        <end position="148"/>
    </location>
</feature>
<dbReference type="EMBL" id="JAPWTJ010001127">
    <property type="protein sequence ID" value="KAJ8973714.1"/>
    <property type="molecule type" value="Genomic_DNA"/>
</dbReference>
<keyword evidence="1" id="KW-0472">Membrane</keyword>
<evidence type="ECO:0000256" key="1">
    <source>
        <dbReference type="SAM" id="Phobius"/>
    </source>
</evidence>
<gene>
    <name evidence="2" type="ORF">NQ317_009308</name>
</gene>
<dbReference type="Pfam" id="PF16089">
    <property type="entry name" value="DUF4818"/>
    <property type="match status" value="1"/>
</dbReference>
<keyword evidence="3" id="KW-1185">Reference proteome</keyword>
<sequence>MGKFLPVFLTFILQLCGVKIFRDVGEQVEGPLAATYIFLFAIFLLLWDIRLYPNSLRKLGLFQYFVEFLIAQFLFENILLDFWFPLEVTLLLLPLELASTVEEMLTTYANLACGPLCEGLRDERAGLVLSYVLSVFFLIAVLHATRAIDLRELE</sequence>
<organism evidence="2 3">
    <name type="scientific">Molorchus minor</name>
    <dbReference type="NCBI Taxonomy" id="1323400"/>
    <lineage>
        <taxon>Eukaryota</taxon>
        <taxon>Metazoa</taxon>
        <taxon>Ecdysozoa</taxon>
        <taxon>Arthropoda</taxon>
        <taxon>Hexapoda</taxon>
        <taxon>Insecta</taxon>
        <taxon>Pterygota</taxon>
        <taxon>Neoptera</taxon>
        <taxon>Endopterygota</taxon>
        <taxon>Coleoptera</taxon>
        <taxon>Polyphaga</taxon>
        <taxon>Cucujiformia</taxon>
        <taxon>Chrysomeloidea</taxon>
        <taxon>Cerambycidae</taxon>
        <taxon>Lamiinae</taxon>
        <taxon>Monochamini</taxon>
        <taxon>Molorchus</taxon>
    </lineage>
</organism>
<protein>
    <submittedName>
        <fullName evidence="2">Uncharacterized protein</fullName>
    </submittedName>
</protein>
<evidence type="ECO:0000313" key="3">
    <source>
        <dbReference type="Proteomes" id="UP001162164"/>
    </source>
</evidence>
<keyword evidence="1" id="KW-0812">Transmembrane</keyword>
<accession>A0ABQ9J6H3</accession>
<name>A0ABQ9J6H3_9CUCU</name>